<name>A0A3Q3WR71_MOLML</name>
<dbReference type="InterPro" id="IPR002502">
    <property type="entry name" value="Amidase_domain"/>
</dbReference>
<evidence type="ECO:0000313" key="4">
    <source>
        <dbReference type="Ensembl" id="ENSMMOP00000011574.1"/>
    </source>
</evidence>
<dbReference type="CDD" id="cd06583">
    <property type="entry name" value="PGRP"/>
    <property type="match status" value="1"/>
</dbReference>
<dbReference type="GO" id="GO:0008745">
    <property type="term" value="F:N-acetylmuramoyl-L-alanine amidase activity"/>
    <property type="evidence" value="ECO:0007669"/>
    <property type="project" value="InterPro"/>
</dbReference>
<dbReference type="PANTHER" id="PTHR11022">
    <property type="entry name" value="PEPTIDOGLYCAN RECOGNITION PROTEIN"/>
    <property type="match status" value="1"/>
</dbReference>
<dbReference type="SMART" id="SM00701">
    <property type="entry name" value="PGRP"/>
    <property type="match status" value="1"/>
</dbReference>
<dbReference type="InterPro" id="IPR015510">
    <property type="entry name" value="PGRP"/>
</dbReference>
<comment type="similarity">
    <text evidence="1">Belongs to the N-acetylmuramoyl-L-alanine amidase 2 family.</text>
</comment>
<dbReference type="Ensembl" id="ENSMMOT00000011772.1">
    <property type="protein sequence ID" value="ENSMMOP00000011574.1"/>
    <property type="gene ID" value="ENSMMOG00000008902.1"/>
</dbReference>
<evidence type="ECO:0000256" key="1">
    <source>
        <dbReference type="ARBA" id="ARBA00007553"/>
    </source>
</evidence>
<dbReference type="GO" id="GO:0009253">
    <property type="term" value="P:peptidoglycan catabolic process"/>
    <property type="evidence" value="ECO:0007669"/>
    <property type="project" value="InterPro"/>
</dbReference>
<accession>A0A3Q3WR71</accession>
<proteinExistence type="inferred from homology"/>
<dbReference type="AlphaFoldDB" id="A0A3Q3WR71"/>
<dbReference type="GO" id="GO:0008270">
    <property type="term" value="F:zinc ion binding"/>
    <property type="evidence" value="ECO:0007669"/>
    <property type="project" value="InterPro"/>
</dbReference>
<keyword evidence="5" id="KW-1185">Reference proteome</keyword>
<feature type="domain" description="N-acetylmuramoyl-L-alanine amidase" evidence="2">
    <location>
        <begin position="42"/>
        <end position="164"/>
    </location>
</feature>
<reference evidence="4" key="2">
    <citation type="submission" date="2025-09" db="UniProtKB">
        <authorList>
            <consortium name="Ensembl"/>
        </authorList>
    </citation>
    <scope>IDENTIFICATION</scope>
</reference>
<reference evidence="4" key="1">
    <citation type="submission" date="2025-08" db="UniProtKB">
        <authorList>
            <consortium name="Ensembl"/>
        </authorList>
    </citation>
    <scope>IDENTIFICATION</scope>
</reference>
<dbReference type="InterPro" id="IPR006619">
    <property type="entry name" value="PGRP_domain_met/bac"/>
</dbReference>
<protein>
    <submittedName>
        <fullName evidence="4">Uncharacterized protein</fullName>
    </submittedName>
</protein>
<dbReference type="Proteomes" id="UP000261620">
    <property type="component" value="Unplaced"/>
</dbReference>
<dbReference type="PANTHER" id="PTHR11022:SF66">
    <property type="entry name" value="N-ACETYLMURAMOYL-L-ALANINE AMIDASE"/>
    <property type="match status" value="1"/>
</dbReference>
<dbReference type="SUPFAM" id="SSF55846">
    <property type="entry name" value="N-acetylmuramoyl-L-alanine amidase-like"/>
    <property type="match status" value="1"/>
</dbReference>
<evidence type="ECO:0000259" key="3">
    <source>
        <dbReference type="SMART" id="SM00701"/>
    </source>
</evidence>
<dbReference type="Gene3D" id="3.40.80.10">
    <property type="entry name" value="Peptidoglycan recognition protein-like"/>
    <property type="match status" value="1"/>
</dbReference>
<evidence type="ECO:0000259" key="2">
    <source>
        <dbReference type="SMART" id="SM00644"/>
    </source>
</evidence>
<dbReference type="Pfam" id="PF01510">
    <property type="entry name" value="Amidase_2"/>
    <property type="match status" value="1"/>
</dbReference>
<organism evidence="4 5">
    <name type="scientific">Mola mola</name>
    <name type="common">Ocean sunfish</name>
    <name type="synonym">Tetraodon mola</name>
    <dbReference type="NCBI Taxonomy" id="94237"/>
    <lineage>
        <taxon>Eukaryota</taxon>
        <taxon>Metazoa</taxon>
        <taxon>Chordata</taxon>
        <taxon>Craniata</taxon>
        <taxon>Vertebrata</taxon>
        <taxon>Euteleostomi</taxon>
        <taxon>Actinopterygii</taxon>
        <taxon>Neopterygii</taxon>
        <taxon>Teleostei</taxon>
        <taxon>Neoteleostei</taxon>
        <taxon>Acanthomorphata</taxon>
        <taxon>Eupercaria</taxon>
        <taxon>Tetraodontiformes</taxon>
        <taxon>Molidae</taxon>
        <taxon>Mola</taxon>
    </lineage>
</organism>
<dbReference type="SMART" id="SM00644">
    <property type="entry name" value="Ami_2"/>
    <property type="match status" value="1"/>
</dbReference>
<sequence>SASHLGELRHRKEFNPSQEDWFQTRTVYCPPIIPRCQWGAKAYRGTPIPLSLPLQFLHVHHTYEPSSPCLSFQNCSHNMRSMQRFHQEDRFWSDIGYSFVIGSDGYIYEGRGWNHLGTHTRGHNHIGYGVSIIGNYTCAVDRGGLTVVNYTSCPGDIPFLTQPSPFIQAWDWHYKYTGL</sequence>
<dbReference type="InterPro" id="IPR036505">
    <property type="entry name" value="Amidase/PGRP_sf"/>
</dbReference>
<evidence type="ECO:0000313" key="5">
    <source>
        <dbReference type="Proteomes" id="UP000261620"/>
    </source>
</evidence>
<feature type="domain" description="Peptidoglycan recognition protein family" evidence="3">
    <location>
        <begin position="30"/>
        <end position="158"/>
    </location>
</feature>